<organism evidence="2 3">
    <name type="scientific">Alicyclobacillus fodiniaquatilis</name>
    <dbReference type="NCBI Taxonomy" id="1661150"/>
    <lineage>
        <taxon>Bacteria</taxon>
        <taxon>Bacillati</taxon>
        <taxon>Bacillota</taxon>
        <taxon>Bacilli</taxon>
        <taxon>Bacillales</taxon>
        <taxon>Alicyclobacillaceae</taxon>
        <taxon>Alicyclobacillus</taxon>
    </lineage>
</organism>
<dbReference type="GO" id="GO:0016746">
    <property type="term" value="F:acyltransferase activity"/>
    <property type="evidence" value="ECO:0007669"/>
    <property type="project" value="UniProtKB-KW"/>
</dbReference>
<keyword evidence="2" id="KW-0012">Acyltransferase</keyword>
<dbReference type="EC" id="2.3.-.-" evidence="2"/>
<accession>A0ABW4JG13</accession>
<dbReference type="SUPFAM" id="SSF55729">
    <property type="entry name" value="Acyl-CoA N-acyltransferases (Nat)"/>
    <property type="match status" value="1"/>
</dbReference>
<dbReference type="PROSITE" id="PS51186">
    <property type="entry name" value="GNAT"/>
    <property type="match status" value="1"/>
</dbReference>
<comment type="caution">
    <text evidence="2">The sequence shown here is derived from an EMBL/GenBank/DDBJ whole genome shotgun (WGS) entry which is preliminary data.</text>
</comment>
<evidence type="ECO:0000313" key="2">
    <source>
        <dbReference type="EMBL" id="MFD1674360.1"/>
    </source>
</evidence>
<gene>
    <name evidence="2" type="ORF">ACFSB2_06530</name>
</gene>
<name>A0ABW4JG13_9BACL</name>
<protein>
    <submittedName>
        <fullName evidence="2">GNAT family N-acetyltransferase</fullName>
        <ecNumber evidence="2">2.3.-.-</ecNumber>
    </submittedName>
</protein>
<dbReference type="RefSeq" id="WP_377942232.1">
    <property type="nucleotide sequence ID" value="NZ_JBHUCX010000020.1"/>
</dbReference>
<proteinExistence type="predicted"/>
<dbReference type="Pfam" id="PF00583">
    <property type="entry name" value="Acetyltransf_1"/>
    <property type="match status" value="1"/>
</dbReference>
<dbReference type="CDD" id="cd04301">
    <property type="entry name" value="NAT_SF"/>
    <property type="match status" value="1"/>
</dbReference>
<reference evidence="3" key="1">
    <citation type="journal article" date="2019" name="Int. J. Syst. Evol. Microbiol.">
        <title>The Global Catalogue of Microorganisms (GCM) 10K type strain sequencing project: providing services to taxonomists for standard genome sequencing and annotation.</title>
        <authorList>
            <consortium name="The Broad Institute Genomics Platform"/>
            <consortium name="The Broad Institute Genome Sequencing Center for Infectious Disease"/>
            <person name="Wu L."/>
            <person name="Ma J."/>
        </authorList>
    </citation>
    <scope>NUCLEOTIDE SEQUENCE [LARGE SCALE GENOMIC DNA]</scope>
    <source>
        <strain evidence="3">CGMCC 1.12286</strain>
    </source>
</reference>
<keyword evidence="3" id="KW-1185">Reference proteome</keyword>
<sequence length="145" mass="16476">MVERLMVKCVGGEIIVSKGKKYHFQNLESVIAWIDGVRVGAATYRLCTDECELISMNTTVEGAGIGTILISFVEQTVRQTGIHRIWLITSNDNLDALRFYQRRGYRITAVYPNAIDEARKIKNTIPTVGYYDIPIHDEIELKKLL</sequence>
<feature type="domain" description="N-acetyltransferase" evidence="1">
    <location>
        <begin position="1"/>
        <end position="126"/>
    </location>
</feature>
<dbReference type="Proteomes" id="UP001597079">
    <property type="component" value="Unassembled WGS sequence"/>
</dbReference>
<dbReference type="InterPro" id="IPR000182">
    <property type="entry name" value="GNAT_dom"/>
</dbReference>
<keyword evidence="2" id="KW-0808">Transferase</keyword>
<dbReference type="Gene3D" id="3.40.630.30">
    <property type="match status" value="1"/>
</dbReference>
<dbReference type="EMBL" id="JBHUCX010000020">
    <property type="protein sequence ID" value="MFD1674360.1"/>
    <property type="molecule type" value="Genomic_DNA"/>
</dbReference>
<evidence type="ECO:0000313" key="3">
    <source>
        <dbReference type="Proteomes" id="UP001597079"/>
    </source>
</evidence>
<dbReference type="InterPro" id="IPR016181">
    <property type="entry name" value="Acyl_CoA_acyltransferase"/>
</dbReference>
<evidence type="ECO:0000259" key="1">
    <source>
        <dbReference type="PROSITE" id="PS51186"/>
    </source>
</evidence>